<dbReference type="CDD" id="cd00009">
    <property type="entry name" value="AAA"/>
    <property type="match status" value="1"/>
</dbReference>
<dbReference type="SMART" id="SM00382">
    <property type="entry name" value="AAA"/>
    <property type="match status" value="1"/>
</dbReference>
<keyword evidence="2" id="KW-0547">Nucleotide-binding</keyword>
<feature type="region of interest" description="Disordered" evidence="4">
    <location>
        <begin position="325"/>
        <end position="345"/>
    </location>
</feature>
<dbReference type="PRINTS" id="PR00819">
    <property type="entry name" value="CBXCFQXSUPER"/>
</dbReference>
<dbReference type="InterPro" id="IPR003959">
    <property type="entry name" value="ATPase_AAA_core"/>
</dbReference>
<keyword evidence="7" id="KW-1185">Reference proteome</keyword>
<comment type="similarity">
    <text evidence="1">Belongs to the CbxX/CfxQ family.</text>
</comment>
<dbReference type="Proteomes" id="UP000838412">
    <property type="component" value="Chromosome 1"/>
</dbReference>
<evidence type="ECO:0000256" key="1">
    <source>
        <dbReference type="ARBA" id="ARBA00010378"/>
    </source>
</evidence>
<evidence type="ECO:0000259" key="5">
    <source>
        <dbReference type="SMART" id="SM00382"/>
    </source>
</evidence>
<evidence type="ECO:0000256" key="4">
    <source>
        <dbReference type="SAM" id="MobiDB-lite"/>
    </source>
</evidence>
<evidence type="ECO:0000256" key="2">
    <source>
        <dbReference type="ARBA" id="ARBA00022741"/>
    </source>
</evidence>
<dbReference type="InterPro" id="IPR027417">
    <property type="entry name" value="P-loop_NTPase"/>
</dbReference>
<organism evidence="6 7">
    <name type="scientific">Branchiostoma lanceolatum</name>
    <name type="common">Common lancelet</name>
    <name type="synonym">Amphioxus lanceolatum</name>
    <dbReference type="NCBI Taxonomy" id="7740"/>
    <lineage>
        <taxon>Eukaryota</taxon>
        <taxon>Metazoa</taxon>
        <taxon>Chordata</taxon>
        <taxon>Cephalochordata</taxon>
        <taxon>Leptocardii</taxon>
        <taxon>Amphioxiformes</taxon>
        <taxon>Branchiostomatidae</taxon>
        <taxon>Branchiostoma</taxon>
    </lineage>
</organism>
<dbReference type="GO" id="GO:0016887">
    <property type="term" value="F:ATP hydrolysis activity"/>
    <property type="evidence" value="ECO:0007669"/>
    <property type="project" value="InterPro"/>
</dbReference>
<dbReference type="Gene3D" id="3.40.50.300">
    <property type="entry name" value="P-loop containing nucleotide triphosphate hydrolases"/>
    <property type="match status" value="1"/>
</dbReference>
<dbReference type="PANTHER" id="PTHR43392">
    <property type="entry name" value="AAA-TYPE ATPASE FAMILY PROTEIN / ANKYRIN REPEAT FAMILY PROTEIN"/>
    <property type="match status" value="1"/>
</dbReference>
<dbReference type="InterPro" id="IPR003593">
    <property type="entry name" value="AAA+_ATPase"/>
</dbReference>
<dbReference type="GO" id="GO:0005524">
    <property type="term" value="F:ATP binding"/>
    <property type="evidence" value="ECO:0007669"/>
    <property type="project" value="UniProtKB-KW"/>
</dbReference>
<sequence>MRFEESTLPEEIEATTRAEYSSNSEAIRYHPRDFTPETIQMKHKALTNSQWIKEHVLETTKEKGLTMSDKMVKVFTDYVAAEMYDICYKPIDFVMVQPPHHLVFAGPPGTGKTSMAIAFAEIMYKCGLVSDPEIVTVRRDLISSKWVNEMEREMRKSLDRAAGKVMLLDEIYQLGTGGNDAKKIAGGARDKTPVLILAGYQEHIEKHVFSLNPGFRSRFHHVVRFEPMEMEQLAEILLLRIKQSYMRCPGCDIESLKEAIGTLPKDHLAANNARVANQIISNIKIDRPTFAAGYRPSLRTGLAVSLSDIEDAVHKLTADVSIGCDTEEEGRETKKRPRRGGKDRD</sequence>
<evidence type="ECO:0000313" key="6">
    <source>
        <dbReference type="EMBL" id="CAH1233062.1"/>
    </source>
</evidence>
<evidence type="ECO:0000313" key="7">
    <source>
        <dbReference type="Proteomes" id="UP000838412"/>
    </source>
</evidence>
<reference evidence="6" key="1">
    <citation type="submission" date="2022-01" db="EMBL/GenBank/DDBJ databases">
        <authorList>
            <person name="Braso-Vives M."/>
        </authorList>
    </citation>
    <scope>NUCLEOTIDE SEQUENCE</scope>
</reference>
<dbReference type="OrthoDB" id="10063076at2759"/>
<accession>A0A8J9WDX1</accession>
<evidence type="ECO:0000256" key="3">
    <source>
        <dbReference type="ARBA" id="ARBA00022840"/>
    </source>
</evidence>
<gene>
    <name evidence="6" type="primary">Hypp574</name>
    <name evidence="6" type="ORF">BLAG_LOCUS1931</name>
</gene>
<name>A0A8J9WDX1_BRALA</name>
<dbReference type="InterPro" id="IPR050773">
    <property type="entry name" value="CbxX/CfxQ_RuBisCO_ESX"/>
</dbReference>
<dbReference type="Pfam" id="PF00004">
    <property type="entry name" value="AAA"/>
    <property type="match status" value="1"/>
</dbReference>
<dbReference type="AlphaFoldDB" id="A0A8J9WDX1"/>
<dbReference type="EMBL" id="OV696686">
    <property type="protein sequence ID" value="CAH1233062.1"/>
    <property type="molecule type" value="Genomic_DNA"/>
</dbReference>
<dbReference type="SUPFAM" id="SSF52540">
    <property type="entry name" value="P-loop containing nucleoside triphosphate hydrolases"/>
    <property type="match status" value="1"/>
</dbReference>
<dbReference type="InterPro" id="IPR000641">
    <property type="entry name" value="CbxX/CfxQ"/>
</dbReference>
<dbReference type="PANTHER" id="PTHR43392:SF2">
    <property type="entry name" value="AAA-TYPE ATPASE FAMILY PROTEIN _ ANKYRIN REPEAT FAMILY PROTEIN"/>
    <property type="match status" value="1"/>
</dbReference>
<feature type="domain" description="AAA+ ATPase" evidence="5">
    <location>
        <begin position="98"/>
        <end position="229"/>
    </location>
</feature>
<keyword evidence="3" id="KW-0067">ATP-binding</keyword>
<proteinExistence type="inferred from homology"/>
<protein>
    <submittedName>
        <fullName evidence="6">Hypp574 protein</fullName>
    </submittedName>
</protein>